<dbReference type="GO" id="GO:0008270">
    <property type="term" value="F:zinc ion binding"/>
    <property type="evidence" value="ECO:0007669"/>
    <property type="project" value="UniProtKB-KW"/>
</dbReference>
<evidence type="ECO:0000256" key="2">
    <source>
        <dbReference type="ARBA" id="ARBA00004718"/>
    </source>
</evidence>
<dbReference type="GO" id="GO:0016925">
    <property type="term" value="P:protein sumoylation"/>
    <property type="evidence" value="ECO:0007669"/>
    <property type="project" value="TreeGrafter"/>
</dbReference>
<evidence type="ECO:0000256" key="8">
    <source>
        <dbReference type="ARBA" id="ARBA00022833"/>
    </source>
</evidence>
<evidence type="ECO:0000313" key="12">
    <source>
        <dbReference type="EMBL" id="KAI3406196.2"/>
    </source>
</evidence>
<dbReference type="InterPro" id="IPR013083">
    <property type="entry name" value="Znf_RING/FYVE/PHD"/>
</dbReference>
<dbReference type="EMBL" id="JAHUZD010000025">
    <property type="protein sequence ID" value="KAI3406196.2"/>
    <property type="molecule type" value="Genomic_DNA"/>
</dbReference>
<dbReference type="GO" id="GO:0030915">
    <property type="term" value="C:Smc5-Smc6 complex"/>
    <property type="evidence" value="ECO:0007669"/>
    <property type="project" value="InterPro"/>
</dbReference>
<dbReference type="InterPro" id="IPR026846">
    <property type="entry name" value="Nse2(Mms21)"/>
</dbReference>
<dbReference type="CDD" id="cd16651">
    <property type="entry name" value="SPL-RING_NSE2"/>
    <property type="match status" value="1"/>
</dbReference>
<keyword evidence="7" id="KW-0833">Ubl conjugation pathway</keyword>
<comment type="similarity">
    <text evidence="3">Belongs to the NSE2 family.</text>
</comment>
<keyword evidence="8" id="KW-0862">Zinc</keyword>
<dbReference type="SUPFAM" id="SSF57850">
    <property type="entry name" value="RING/U-box"/>
    <property type="match status" value="1"/>
</dbReference>
<dbReference type="GO" id="GO:0061665">
    <property type="term" value="F:SUMO ligase activity"/>
    <property type="evidence" value="ECO:0007669"/>
    <property type="project" value="TreeGrafter"/>
</dbReference>
<dbReference type="GO" id="GO:0000724">
    <property type="term" value="P:double-strand break repair via homologous recombination"/>
    <property type="evidence" value="ECO:0007669"/>
    <property type="project" value="InterPro"/>
</dbReference>
<feature type="domain" description="SP-RING-type" evidence="11">
    <location>
        <begin position="186"/>
        <end position="269"/>
    </location>
</feature>
<dbReference type="PANTHER" id="PTHR21330:SF1">
    <property type="entry name" value="E3 SUMO-PROTEIN LIGASE NSE2"/>
    <property type="match status" value="1"/>
</dbReference>
<evidence type="ECO:0000256" key="1">
    <source>
        <dbReference type="ARBA" id="ARBA00004123"/>
    </source>
</evidence>
<evidence type="ECO:0000256" key="4">
    <source>
        <dbReference type="ARBA" id="ARBA00022679"/>
    </source>
</evidence>
<dbReference type="PANTHER" id="PTHR21330">
    <property type="entry name" value="E3 SUMO-PROTEIN LIGASE NSE2"/>
    <property type="match status" value="1"/>
</dbReference>
<comment type="caution">
    <text evidence="12">The sequence shown here is derived from an EMBL/GenBank/DDBJ whole genome shotgun (WGS) entry which is preliminary data.</text>
</comment>
<name>A0AAI9T0X3_9ASCO</name>
<keyword evidence="13" id="KW-1185">Reference proteome</keyword>
<dbReference type="Proteomes" id="UP001202479">
    <property type="component" value="Unassembled WGS sequence"/>
</dbReference>
<evidence type="ECO:0000313" key="13">
    <source>
        <dbReference type="Proteomes" id="UP001202479"/>
    </source>
</evidence>
<dbReference type="Gene3D" id="3.30.40.10">
    <property type="entry name" value="Zinc/RING finger domain, C3HC4 (zinc finger)"/>
    <property type="match status" value="1"/>
</dbReference>
<evidence type="ECO:0000259" key="11">
    <source>
        <dbReference type="PROSITE" id="PS51044"/>
    </source>
</evidence>
<evidence type="ECO:0000256" key="9">
    <source>
        <dbReference type="ARBA" id="ARBA00023242"/>
    </source>
</evidence>
<dbReference type="InterPro" id="IPR004181">
    <property type="entry name" value="Znf_MIZ"/>
</dbReference>
<evidence type="ECO:0000256" key="5">
    <source>
        <dbReference type="ARBA" id="ARBA00022723"/>
    </source>
</evidence>
<accession>A0AAI9T0X3</accession>
<dbReference type="GO" id="GO:0005634">
    <property type="term" value="C:nucleus"/>
    <property type="evidence" value="ECO:0007669"/>
    <property type="project" value="UniProtKB-SubCell"/>
</dbReference>
<protein>
    <recommendedName>
        <fullName evidence="11">SP-RING-type domain-containing protein</fullName>
    </recommendedName>
</protein>
<organism evidence="12 13">
    <name type="scientific">Candida oxycetoniae</name>
    <dbReference type="NCBI Taxonomy" id="497107"/>
    <lineage>
        <taxon>Eukaryota</taxon>
        <taxon>Fungi</taxon>
        <taxon>Dikarya</taxon>
        <taxon>Ascomycota</taxon>
        <taxon>Saccharomycotina</taxon>
        <taxon>Pichiomycetes</taxon>
        <taxon>Debaryomycetaceae</taxon>
        <taxon>Candida/Lodderomyces clade</taxon>
        <taxon>Candida</taxon>
    </lineage>
</organism>
<evidence type="ECO:0000256" key="3">
    <source>
        <dbReference type="ARBA" id="ARBA00008212"/>
    </source>
</evidence>
<comment type="pathway">
    <text evidence="2">Protein modification; protein sumoylation.</text>
</comment>
<dbReference type="AlphaFoldDB" id="A0AAI9T0X3"/>
<dbReference type="Pfam" id="PF11789">
    <property type="entry name" value="zf-Nse"/>
    <property type="match status" value="1"/>
</dbReference>
<sequence length="279" mass="31804">MSQPAFAGEQAVDSYLPNNLSLPSHVPLKRDLRQIFQNTFSTSANDQIKPALKHHRDITNKYINHILAREDLEFDETTLVNFACGYRNLFQSSYQQEHFSKLVQVSEISSLADPNDEPLTLSTMDFFHTKPNLSFVDVIKKHNGNVDKREMERLLKKDEFYSFLKNIIFVSKHPSEQVPDDEGDNEDDELNIAGGKISLKDPITLNLFVKPKLSKICGHTFEESSILAHLQNGKNECPIDGCKAVLTPNSFKDDILMLIRVRAAKKMERITDKNLDLVE</sequence>
<keyword evidence="4" id="KW-0808">Transferase</keyword>
<evidence type="ECO:0000256" key="10">
    <source>
        <dbReference type="PROSITE-ProRule" id="PRU00452"/>
    </source>
</evidence>
<keyword evidence="5" id="KW-0479">Metal-binding</keyword>
<dbReference type="Gene3D" id="1.20.120.1010">
    <property type="match status" value="1"/>
</dbReference>
<keyword evidence="9" id="KW-0539">Nucleus</keyword>
<reference evidence="12" key="1">
    <citation type="journal article" date="2022" name="DNA Res.">
        <title>Genome analysis of five recently described species of the CUG-Ser clade uncovers Candida theae as a new hybrid lineage with pathogenic potential in the Candida parapsilosis species complex.</title>
        <authorList>
            <person name="Mixao V."/>
            <person name="Del Olmo V."/>
            <person name="Hegedusova E."/>
            <person name="Saus E."/>
            <person name="Pryszcz L."/>
            <person name="Cillingova A."/>
            <person name="Nosek J."/>
            <person name="Gabaldon T."/>
        </authorList>
    </citation>
    <scope>NUCLEOTIDE SEQUENCE</scope>
    <source>
        <strain evidence="12">CBS 10844</strain>
    </source>
</reference>
<comment type="subcellular location">
    <subcellularLocation>
        <location evidence="1">Nucleus</location>
    </subcellularLocation>
</comment>
<dbReference type="GeneID" id="73378655"/>
<gene>
    <name evidence="12" type="ORF">KGF56_001038</name>
</gene>
<proteinExistence type="inferred from homology"/>
<evidence type="ECO:0000256" key="6">
    <source>
        <dbReference type="ARBA" id="ARBA00022771"/>
    </source>
</evidence>
<evidence type="ECO:0000256" key="7">
    <source>
        <dbReference type="ARBA" id="ARBA00022786"/>
    </source>
</evidence>
<keyword evidence="6 10" id="KW-0863">Zinc-finger</keyword>
<dbReference type="RefSeq" id="XP_049181941.1">
    <property type="nucleotide sequence ID" value="XM_049322118.1"/>
</dbReference>
<dbReference type="PROSITE" id="PS51044">
    <property type="entry name" value="ZF_SP_RING"/>
    <property type="match status" value="1"/>
</dbReference>